<dbReference type="OrthoDB" id="5653762at2"/>
<keyword evidence="3" id="KW-0812">Transmembrane</keyword>
<sequence length="114" mass="12711">MTKNTPKSNGRKHAPNLGKSSHLSHDVSPTADPTSKANRKRTRAAQKNTVNEHYEQLTQSTSEMFEEARAKLGEAKETLKEYSNELAENVRKKPLMSILIAGSIGFILSSLFRK</sequence>
<feature type="transmembrane region" description="Helical" evidence="3">
    <location>
        <begin position="95"/>
        <end position="112"/>
    </location>
</feature>
<proteinExistence type="predicted"/>
<evidence type="ECO:0000256" key="2">
    <source>
        <dbReference type="SAM" id="MobiDB-lite"/>
    </source>
</evidence>
<evidence type="ECO:0008006" key="6">
    <source>
        <dbReference type="Google" id="ProtNLM"/>
    </source>
</evidence>
<dbReference type="AlphaFoldDB" id="A0A0W0VIJ4"/>
<dbReference type="STRING" id="45067.Llan_2045"/>
<feature type="region of interest" description="Disordered" evidence="2">
    <location>
        <begin position="1"/>
        <end position="61"/>
    </location>
</feature>
<reference evidence="4 5" key="1">
    <citation type="submission" date="2015-11" db="EMBL/GenBank/DDBJ databases">
        <title>Genomic analysis of 38 Legionella species identifies large and diverse effector repertoires.</title>
        <authorList>
            <person name="Burstein D."/>
            <person name="Amaro F."/>
            <person name="Zusman T."/>
            <person name="Lifshitz Z."/>
            <person name="Cohen O."/>
            <person name="Gilbert J.A."/>
            <person name="Pupko T."/>
            <person name="Shuman H.A."/>
            <person name="Segal G."/>
        </authorList>
    </citation>
    <scope>NUCLEOTIDE SEQUENCE [LARGE SCALE GENOMIC DNA]</scope>
    <source>
        <strain evidence="4 5">ATCC 49751</strain>
    </source>
</reference>
<keyword evidence="5" id="KW-1185">Reference proteome</keyword>
<keyword evidence="3" id="KW-0472">Membrane</keyword>
<keyword evidence="1" id="KW-0175">Coiled coil</keyword>
<comment type="caution">
    <text evidence="4">The sequence shown here is derived from an EMBL/GenBank/DDBJ whole genome shotgun (WGS) entry which is preliminary data.</text>
</comment>
<gene>
    <name evidence="4" type="ORF">Llan_2045</name>
</gene>
<keyword evidence="3" id="KW-1133">Transmembrane helix</keyword>
<dbReference type="EMBL" id="LNYI01000048">
    <property type="protein sequence ID" value="KTD19950.1"/>
    <property type="molecule type" value="Genomic_DNA"/>
</dbReference>
<evidence type="ECO:0000256" key="1">
    <source>
        <dbReference type="SAM" id="Coils"/>
    </source>
</evidence>
<feature type="coiled-coil region" evidence="1">
    <location>
        <begin position="65"/>
        <end position="92"/>
    </location>
</feature>
<accession>A0A0W0VIJ4</accession>
<name>A0A0W0VIJ4_9GAMM</name>
<evidence type="ECO:0000313" key="5">
    <source>
        <dbReference type="Proteomes" id="UP000054869"/>
    </source>
</evidence>
<dbReference type="eggNOG" id="COG4575">
    <property type="taxonomic scope" value="Bacteria"/>
</dbReference>
<evidence type="ECO:0000313" key="4">
    <source>
        <dbReference type="EMBL" id="KTD19950.1"/>
    </source>
</evidence>
<protein>
    <recommendedName>
        <fullName evidence="6">DUF883 domain-containing protein</fullName>
    </recommendedName>
</protein>
<dbReference type="Proteomes" id="UP000054869">
    <property type="component" value="Unassembled WGS sequence"/>
</dbReference>
<organism evidence="4 5">
    <name type="scientific">Legionella lansingensis</name>
    <dbReference type="NCBI Taxonomy" id="45067"/>
    <lineage>
        <taxon>Bacteria</taxon>
        <taxon>Pseudomonadati</taxon>
        <taxon>Pseudomonadota</taxon>
        <taxon>Gammaproteobacteria</taxon>
        <taxon>Legionellales</taxon>
        <taxon>Legionellaceae</taxon>
        <taxon>Legionella</taxon>
    </lineage>
</organism>
<dbReference type="RefSeq" id="WP_035916053.1">
    <property type="nucleotide sequence ID" value="NZ_CAAAJD010000041.1"/>
</dbReference>
<dbReference type="PATRIC" id="fig|45067.4.peg.2146"/>
<evidence type="ECO:0000256" key="3">
    <source>
        <dbReference type="SAM" id="Phobius"/>
    </source>
</evidence>